<keyword evidence="1" id="KW-0175">Coiled coil</keyword>
<dbReference type="AlphaFoldDB" id="X6LBF5"/>
<protein>
    <submittedName>
        <fullName evidence="2">Viral A-type inclusion protein</fullName>
    </submittedName>
</protein>
<reference evidence="2 3" key="1">
    <citation type="journal article" date="2013" name="Curr. Biol.">
        <title>The Genome of the Foraminiferan Reticulomyxa filosa.</title>
        <authorList>
            <person name="Glockner G."/>
            <person name="Hulsmann N."/>
            <person name="Schleicher M."/>
            <person name="Noegel A.A."/>
            <person name="Eichinger L."/>
            <person name="Gallinger C."/>
            <person name="Pawlowski J."/>
            <person name="Sierra R."/>
            <person name="Euteneuer U."/>
            <person name="Pillet L."/>
            <person name="Moustafa A."/>
            <person name="Platzer M."/>
            <person name="Groth M."/>
            <person name="Szafranski K."/>
            <person name="Schliwa M."/>
        </authorList>
    </citation>
    <scope>NUCLEOTIDE SEQUENCE [LARGE SCALE GENOMIC DNA]</scope>
</reference>
<proteinExistence type="predicted"/>
<comment type="caution">
    <text evidence="2">The sequence shown here is derived from an EMBL/GenBank/DDBJ whole genome shotgun (WGS) entry which is preliminary data.</text>
</comment>
<name>X6LBF5_RETFI</name>
<feature type="non-terminal residue" evidence="2">
    <location>
        <position position="267"/>
    </location>
</feature>
<feature type="non-terminal residue" evidence="2">
    <location>
        <position position="1"/>
    </location>
</feature>
<dbReference type="Proteomes" id="UP000023152">
    <property type="component" value="Unassembled WGS sequence"/>
</dbReference>
<evidence type="ECO:0000256" key="1">
    <source>
        <dbReference type="SAM" id="Coils"/>
    </source>
</evidence>
<dbReference type="EMBL" id="ASPP01046658">
    <property type="protein sequence ID" value="ETN98451.1"/>
    <property type="molecule type" value="Genomic_DNA"/>
</dbReference>
<feature type="coiled-coil region" evidence="1">
    <location>
        <begin position="130"/>
        <end position="237"/>
    </location>
</feature>
<sequence>YKDETIEGVEEVFKRIDKDESKDFEYKTEALGKFQTAIDDFKKKKNRLPNAAEFLRYLGAAFEDQETEVDAGMYAQLSGVYKDAKELAMQLKHGTDEVLQTKVLDSETKAALRDLWKWIEEKGLTTLQKSQDNDEELDKLRQQCEVFSQENASQKTSLETQMKISTELEKQLLNARIEVDQLKDQLQSLAENQETFQTIEQQLTPLETDVKQKDQDLKLAQKELEEVRKRFNSCYEENQMLKSQLHYLNVVTDELGRARSALESANQ</sequence>
<gene>
    <name evidence="2" type="ORF">RFI_39047</name>
</gene>
<accession>X6LBF5</accession>
<evidence type="ECO:0000313" key="3">
    <source>
        <dbReference type="Proteomes" id="UP000023152"/>
    </source>
</evidence>
<evidence type="ECO:0000313" key="2">
    <source>
        <dbReference type="EMBL" id="ETN98451.1"/>
    </source>
</evidence>
<keyword evidence="3" id="KW-1185">Reference proteome</keyword>
<organism evidence="2 3">
    <name type="scientific">Reticulomyxa filosa</name>
    <dbReference type="NCBI Taxonomy" id="46433"/>
    <lineage>
        <taxon>Eukaryota</taxon>
        <taxon>Sar</taxon>
        <taxon>Rhizaria</taxon>
        <taxon>Retaria</taxon>
        <taxon>Foraminifera</taxon>
        <taxon>Monothalamids</taxon>
        <taxon>Reticulomyxidae</taxon>
        <taxon>Reticulomyxa</taxon>
    </lineage>
</organism>